<feature type="domain" description="C2H2-type" evidence="13">
    <location>
        <begin position="442"/>
        <end position="470"/>
    </location>
</feature>
<evidence type="ECO:0000256" key="2">
    <source>
        <dbReference type="ARBA" id="ARBA00006991"/>
    </source>
</evidence>
<evidence type="ECO:0000256" key="4">
    <source>
        <dbReference type="ARBA" id="ARBA00022737"/>
    </source>
</evidence>
<organism evidence="15">
    <name type="scientific">Pectinophora gossypiella</name>
    <name type="common">Cotton pink bollworm</name>
    <name type="synonym">Depressaria gossypiella</name>
    <dbReference type="NCBI Taxonomy" id="13191"/>
    <lineage>
        <taxon>Eukaryota</taxon>
        <taxon>Metazoa</taxon>
        <taxon>Ecdysozoa</taxon>
        <taxon>Arthropoda</taxon>
        <taxon>Hexapoda</taxon>
        <taxon>Insecta</taxon>
        <taxon>Pterygota</taxon>
        <taxon>Neoptera</taxon>
        <taxon>Endopterygota</taxon>
        <taxon>Lepidoptera</taxon>
        <taxon>Glossata</taxon>
        <taxon>Ditrysia</taxon>
        <taxon>Gelechioidea</taxon>
        <taxon>Gelechiidae</taxon>
        <taxon>Apatetrinae</taxon>
        <taxon>Pectinophora</taxon>
    </lineage>
</organism>
<dbReference type="InterPro" id="IPR036236">
    <property type="entry name" value="Znf_C2H2_sf"/>
</dbReference>
<dbReference type="GO" id="GO:0005634">
    <property type="term" value="C:nucleus"/>
    <property type="evidence" value="ECO:0007669"/>
    <property type="project" value="UniProtKB-SubCell"/>
</dbReference>
<evidence type="ECO:0000256" key="5">
    <source>
        <dbReference type="ARBA" id="ARBA00022771"/>
    </source>
</evidence>
<name>A0A1E1WPA8_PECGO</name>
<evidence type="ECO:0000256" key="1">
    <source>
        <dbReference type="ARBA" id="ARBA00004123"/>
    </source>
</evidence>
<feature type="binding site" evidence="12">
    <location>
        <position position="55"/>
    </location>
    <ligand>
        <name>Zn(2+)</name>
        <dbReference type="ChEBI" id="CHEBI:29105"/>
    </ligand>
</feature>
<keyword evidence="5 11" id="KW-0863">Zinc-finger</keyword>
<evidence type="ECO:0000256" key="3">
    <source>
        <dbReference type="ARBA" id="ARBA00022723"/>
    </source>
</evidence>
<feature type="binding site" evidence="12">
    <location>
        <position position="52"/>
    </location>
    <ligand>
        <name>Zn(2+)</name>
        <dbReference type="ChEBI" id="CHEBI:29105"/>
    </ligand>
</feature>
<dbReference type="Pfam" id="PF00096">
    <property type="entry name" value="zf-C2H2"/>
    <property type="match status" value="5"/>
</dbReference>
<evidence type="ECO:0000313" key="15">
    <source>
        <dbReference type="EMBL" id="JAT88845.1"/>
    </source>
</evidence>
<evidence type="ECO:0000259" key="13">
    <source>
        <dbReference type="PROSITE" id="PS50157"/>
    </source>
</evidence>
<dbReference type="PROSITE" id="PS50157">
    <property type="entry name" value="ZINC_FINGER_C2H2_2"/>
    <property type="match status" value="5"/>
</dbReference>
<keyword evidence="9" id="KW-0804">Transcription</keyword>
<protein>
    <recommendedName>
        <fullName evidence="16">Protein krueppel</fullName>
    </recommendedName>
</protein>
<accession>A0A1E1WPA8</accession>
<evidence type="ECO:0000256" key="12">
    <source>
        <dbReference type="PROSITE-ProRule" id="PRU01263"/>
    </source>
</evidence>
<feature type="binding site" evidence="12">
    <location>
        <position position="11"/>
    </location>
    <ligand>
        <name>Zn(2+)</name>
        <dbReference type="ChEBI" id="CHEBI:29105"/>
    </ligand>
</feature>
<proteinExistence type="inferred from homology"/>
<comment type="similarity">
    <text evidence="2">Belongs to the krueppel C2H2-type zinc-finger protein family.</text>
</comment>
<dbReference type="GO" id="GO:0003700">
    <property type="term" value="F:DNA-binding transcription factor activity"/>
    <property type="evidence" value="ECO:0007669"/>
    <property type="project" value="TreeGrafter"/>
</dbReference>
<feature type="domain" description="C2H2-type" evidence="13">
    <location>
        <begin position="329"/>
        <end position="356"/>
    </location>
</feature>
<dbReference type="PROSITE" id="PS51915">
    <property type="entry name" value="ZAD"/>
    <property type="match status" value="1"/>
</dbReference>
<dbReference type="PANTHER" id="PTHR24390:SF242">
    <property type="entry name" value="ZINC FINGER PROTEIN 76"/>
    <property type="match status" value="1"/>
</dbReference>
<keyword evidence="6 12" id="KW-0862">Zinc</keyword>
<keyword evidence="3 12" id="KW-0479">Metal-binding</keyword>
<keyword evidence="8" id="KW-0238">DNA-binding</keyword>
<reference evidence="15" key="1">
    <citation type="submission" date="2015-09" db="EMBL/GenBank/DDBJ databases">
        <title>De novo assembly of Pectinophora gossypiella (Pink Bollworm) gut transcriptome.</title>
        <authorList>
            <person name="Tassone E.E."/>
        </authorList>
    </citation>
    <scope>NUCLEOTIDE SEQUENCE</scope>
</reference>
<evidence type="ECO:0008006" key="16">
    <source>
        <dbReference type="Google" id="ProtNLM"/>
    </source>
</evidence>
<dbReference type="PROSITE" id="PS00028">
    <property type="entry name" value="ZINC_FINGER_C2H2_1"/>
    <property type="match status" value="5"/>
</dbReference>
<evidence type="ECO:0000256" key="9">
    <source>
        <dbReference type="ARBA" id="ARBA00023163"/>
    </source>
</evidence>
<dbReference type="FunFam" id="3.30.160.60:FF:000446">
    <property type="entry name" value="Zinc finger protein"/>
    <property type="match status" value="1"/>
</dbReference>
<feature type="binding site" evidence="12">
    <location>
        <position position="8"/>
    </location>
    <ligand>
        <name>Zn(2+)</name>
        <dbReference type="ChEBI" id="CHEBI:29105"/>
    </ligand>
</feature>
<dbReference type="GO" id="GO:0008270">
    <property type="term" value="F:zinc ion binding"/>
    <property type="evidence" value="ECO:0007669"/>
    <property type="project" value="UniProtKB-UniRule"/>
</dbReference>
<gene>
    <name evidence="15" type="ORF">g.4516</name>
</gene>
<evidence type="ECO:0000256" key="11">
    <source>
        <dbReference type="PROSITE-ProRule" id="PRU00042"/>
    </source>
</evidence>
<dbReference type="PANTHER" id="PTHR24390">
    <property type="entry name" value="ZINC FINGER PROTEIN"/>
    <property type="match status" value="1"/>
</dbReference>
<dbReference type="Gene3D" id="3.40.1800.20">
    <property type="match status" value="1"/>
</dbReference>
<dbReference type="SUPFAM" id="SSF57716">
    <property type="entry name" value="Glucocorticoid receptor-like (DNA-binding domain)"/>
    <property type="match status" value="1"/>
</dbReference>
<dbReference type="InterPro" id="IPR013087">
    <property type="entry name" value="Znf_C2H2_type"/>
</dbReference>
<evidence type="ECO:0000256" key="8">
    <source>
        <dbReference type="ARBA" id="ARBA00023125"/>
    </source>
</evidence>
<keyword evidence="4" id="KW-0677">Repeat</keyword>
<feature type="domain" description="ZAD" evidence="14">
    <location>
        <begin position="6"/>
        <end position="79"/>
    </location>
</feature>
<dbReference type="OrthoDB" id="654211at2759"/>
<evidence type="ECO:0000256" key="10">
    <source>
        <dbReference type="ARBA" id="ARBA00023242"/>
    </source>
</evidence>
<dbReference type="SMART" id="SM00355">
    <property type="entry name" value="ZnF_C2H2"/>
    <property type="match status" value="9"/>
</dbReference>
<evidence type="ECO:0000256" key="7">
    <source>
        <dbReference type="ARBA" id="ARBA00023015"/>
    </source>
</evidence>
<keyword evidence="7" id="KW-0805">Transcription regulation</keyword>
<dbReference type="InterPro" id="IPR012934">
    <property type="entry name" value="Znf_AD"/>
</dbReference>
<dbReference type="FunFam" id="3.30.160.60:FF:000075">
    <property type="entry name" value="Putative zinc finger protein 536"/>
    <property type="match status" value="1"/>
</dbReference>
<evidence type="ECO:0000259" key="14">
    <source>
        <dbReference type="PROSITE" id="PS51915"/>
    </source>
</evidence>
<dbReference type="GO" id="GO:0000978">
    <property type="term" value="F:RNA polymerase II cis-regulatory region sequence-specific DNA binding"/>
    <property type="evidence" value="ECO:0007669"/>
    <property type="project" value="TreeGrafter"/>
</dbReference>
<comment type="subcellular location">
    <subcellularLocation>
        <location evidence="1">Nucleus</location>
    </subcellularLocation>
</comment>
<dbReference type="SUPFAM" id="SSF57667">
    <property type="entry name" value="beta-beta-alpha zinc fingers"/>
    <property type="match status" value="3"/>
</dbReference>
<feature type="domain" description="C2H2-type" evidence="13">
    <location>
        <begin position="385"/>
        <end position="412"/>
    </location>
</feature>
<dbReference type="EMBL" id="GDQN01002209">
    <property type="protein sequence ID" value="JAT88845.1"/>
    <property type="molecule type" value="Transcribed_RNA"/>
</dbReference>
<feature type="domain" description="C2H2-type" evidence="13">
    <location>
        <begin position="413"/>
        <end position="441"/>
    </location>
</feature>
<dbReference type="Pfam" id="PF07776">
    <property type="entry name" value="zf-AD"/>
    <property type="match status" value="1"/>
</dbReference>
<dbReference type="GO" id="GO:0006357">
    <property type="term" value="P:regulation of transcription by RNA polymerase II"/>
    <property type="evidence" value="ECO:0007669"/>
    <property type="project" value="TreeGrafter"/>
</dbReference>
<dbReference type="SMART" id="SM00868">
    <property type="entry name" value="zf-AD"/>
    <property type="match status" value="1"/>
</dbReference>
<dbReference type="Gene3D" id="3.30.160.60">
    <property type="entry name" value="Classic Zinc Finger"/>
    <property type="match status" value="4"/>
</dbReference>
<evidence type="ECO:0000256" key="6">
    <source>
        <dbReference type="ARBA" id="ARBA00022833"/>
    </source>
</evidence>
<dbReference type="AlphaFoldDB" id="A0A1E1WPA8"/>
<keyword evidence="10" id="KW-0539">Nucleus</keyword>
<feature type="domain" description="C2H2-type" evidence="13">
    <location>
        <begin position="357"/>
        <end position="384"/>
    </location>
</feature>
<sequence>MSSDEDACRVCLKNEGILPIFGDDSNPDISMEVTIFGSIHLNKDDDFPKFICEDCFKQLEGAISFRNSAKRTEIFLKRRKKKLNLYGRSSTKVITETKASTSIEHHEVLEQYAAPKIDFVSVKVSDMSYIKNEPTLMVEDDEVYVENTIDDEDERQNDPEMVMLIVTDEDKKIKTETFTCKYCSLTFDSSEEYEEHRTTVEHKRNYVISFLPKKSSKCEVKSRETVNPKDQKCEICNRFFTKLHYPRHMQTQHKIKMETSRSTTKKECPICKKMFNPVSLIRHMKKFFNGEKEEKPKLKLECPLCKKYFSKHFYPLHMQRHKQGDSRNYICDQCGKKFFFKSSFCTHRLIHTNDLPHKCEYCPYRGRTKELLKIHVRTHTGDYPYKCTQCDTRCLTKSNLNSHMRRHRGPIDFICDSCNRGFYSKIQLERHISVIHYGVKNHVCSTCGATFGYRHGLMSHQRKVHKRPKGLGKPKAVYLRLEEEGLLQPQQEV</sequence>